<proteinExistence type="predicted"/>
<protein>
    <submittedName>
        <fullName evidence="1">DUF1858 domain-containing protein</fullName>
    </submittedName>
</protein>
<evidence type="ECO:0000313" key="2">
    <source>
        <dbReference type="Proteomes" id="UP000315423"/>
    </source>
</evidence>
<accession>A0AC61SAZ1</accession>
<evidence type="ECO:0000313" key="1">
    <source>
        <dbReference type="EMBL" id="TKY91742.1"/>
    </source>
</evidence>
<reference evidence="1" key="1">
    <citation type="submission" date="2018-09" db="EMBL/GenBank/DDBJ databases">
        <title>A genomic encyclopedia of anaerobic methanotrophic archaea.</title>
        <authorList>
            <person name="Skennerton C.T."/>
            <person name="Chadwick G.L."/>
            <person name="Laso-Perez R."/>
            <person name="Leu A.O."/>
            <person name="Speth D.R."/>
            <person name="Yu H."/>
            <person name="Morgan-Lang C."/>
            <person name="Hatzenpichler R."/>
            <person name="Goudeau D."/>
            <person name="Malmstrom R."/>
            <person name="Woyke T."/>
            <person name="Hallam S."/>
            <person name="Tyson G.W."/>
            <person name="Wegener G."/>
            <person name="Boetius A."/>
            <person name="Orphan V.J."/>
        </authorList>
    </citation>
    <scope>NUCLEOTIDE SEQUENCE</scope>
    <source>
        <strain evidence="1">CONS3730D10UFb2</strain>
    </source>
</reference>
<dbReference type="EMBL" id="QYBA01000136">
    <property type="protein sequence ID" value="TKY91742.1"/>
    <property type="molecule type" value="Genomic_DNA"/>
</dbReference>
<name>A0AC61SAZ1_9EURY</name>
<dbReference type="Proteomes" id="UP000315423">
    <property type="component" value="Unassembled WGS sequence"/>
</dbReference>
<gene>
    <name evidence="1" type="ORF">C5S46_04250</name>
</gene>
<organism evidence="1 2">
    <name type="scientific">Candidatus Methanomarinus sp</name>
    <dbReference type="NCBI Taxonomy" id="3386244"/>
    <lineage>
        <taxon>Archaea</taxon>
        <taxon>Methanobacteriati</taxon>
        <taxon>Methanobacteriota</taxon>
        <taxon>Stenosarchaea group</taxon>
        <taxon>Methanomicrobia</taxon>
        <taxon>Methanosarcinales</taxon>
        <taxon>ANME-2 cluster</taxon>
        <taxon>Candidatus Methanocomedenaceae</taxon>
        <taxon>Candidatus Methanomarinus</taxon>
    </lineage>
</organism>
<comment type="caution">
    <text evidence="1">The sequence shown here is derived from an EMBL/GenBank/DDBJ whole genome shotgun (WGS) entry which is preliminary data.</text>
</comment>
<sequence>MSNTNIITGDMNIEEVVSKYPQTLGVFFQYGLGCIGCHAASYESLAEGVAAHGISLDAILKDLNNVIANIEPESSINE</sequence>